<feature type="domain" description="Sialidase" evidence="1">
    <location>
        <begin position="200"/>
        <end position="407"/>
    </location>
</feature>
<sequence length="477" mass="49486">MDAFRHGRGRLFLVFPLIAVWLGALVFSPLASAATTLVQLSSDPYSNSSSQHQTEVEPDSFSFGSTIVAAFQVGRIYGGGSSNIGWATSNDNGTTWSHGFLPGTTTFATPAGSFTAISDASVTYDAAHNAWLISSLGITTSNTEVVVTSRSADGGHTWSNPITVASGSLDKNWIVCDNTASSPYYGHCYTEWDRTSSSNLLQMSTSTDGGITWGTAKATAGNNHGLGGQPLVQPNGTVIVPYLSSSGNIAAFTSSNGGTSWTRAVAVSAVNDHGVSGLRTEALPSAEIDGAGKVYVVWQDCRFESGCSANDIVMSTSTNGSTWSTVTRIPTDAVGSGIDHVIPGIAVDKATSGSSTHLALTYYYCSSSCQLQVGFVSSNNGGASWSTATTLTSTPISLSWIANTSQGRMVGDYISTSFANGKAFPIFAVATAPTGSTFNETIDTASAGLALMHGSRTSQGEYAISTGSHNRIPTILH</sequence>
<dbReference type="InterPro" id="IPR036278">
    <property type="entry name" value="Sialidase_sf"/>
</dbReference>
<name>A0A401Z959_9CHLR</name>
<dbReference type="InterPro" id="IPR011040">
    <property type="entry name" value="Sialidase"/>
</dbReference>
<dbReference type="OrthoDB" id="41724at2"/>
<keyword evidence="3" id="KW-1185">Reference proteome</keyword>
<dbReference type="Gene3D" id="2.120.10.10">
    <property type="match status" value="2"/>
</dbReference>
<dbReference type="AlphaFoldDB" id="A0A401Z959"/>
<dbReference type="Proteomes" id="UP000287224">
    <property type="component" value="Unassembled WGS sequence"/>
</dbReference>
<dbReference type="CDD" id="cd15482">
    <property type="entry name" value="Sialidase_non-viral"/>
    <property type="match status" value="2"/>
</dbReference>
<dbReference type="SUPFAM" id="SSF50939">
    <property type="entry name" value="Sialidases"/>
    <property type="match status" value="2"/>
</dbReference>
<dbReference type="Pfam" id="PF13088">
    <property type="entry name" value="BNR_2"/>
    <property type="match status" value="1"/>
</dbReference>
<reference evidence="3" key="1">
    <citation type="submission" date="2018-12" db="EMBL/GenBank/DDBJ databases">
        <title>Tengunoibacter tsumagoiensis gen. nov., sp. nov., Dictyobacter kobayashii sp. nov., D. alpinus sp. nov., and D. joshuensis sp. nov. and description of Dictyobacteraceae fam. nov. within the order Ktedonobacterales isolated from Tengu-no-mugimeshi.</title>
        <authorList>
            <person name="Wang C.M."/>
            <person name="Zheng Y."/>
            <person name="Sakai Y."/>
            <person name="Toyoda A."/>
            <person name="Minakuchi Y."/>
            <person name="Abe K."/>
            <person name="Yokota A."/>
            <person name="Yabe S."/>
        </authorList>
    </citation>
    <scope>NUCLEOTIDE SEQUENCE [LARGE SCALE GENOMIC DNA]</scope>
    <source>
        <strain evidence="3">S-27</strain>
    </source>
</reference>
<organism evidence="2 3">
    <name type="scientific">Dictyobacter aurantiacus</name>
    <dbReference type="NCBI Taxonomy" id="1936993"/>
    <lineage>
        <taxon>Bacteria</taxon>
        <taxon>Bacillati</taxon>
        <taxon>Chloroflexota</taxon>
        <taxon>Ktedonobacteria</taxon>
        <taxon>Ktedonobacterales</taxon>
        <taxon>Dictyobacteraceae</taxon>
        <taxon>Dictyobacter</taxon>
    </lineage>
</organism>
<dbReference type="RefSeq" id="WP_126594671.1">
    <property type="nucleotide sequence ID" value="NZ_BIFQ01000001.1"/>
</dbReference>
<comment type="caution">
    <text evidence="2">The sequence shown here is derived from an EMBL/GenBank/DDBJ whole genome shotgun (WGS) entry which is preliminary data.</text>
</comment>
<proteinExistence type="predicted"/>
<dbReference type="EMBL" id="BIFQ01000001">
    <property type="protein sequence ID" value="GCE03385.1"/>
    <property type="molecule type" value="Genomic_DNA"/>
</dbReference>
<evidence type="ECO:0000259" key="1">
    <source>
        <dbReference type="Pfam" id="PF13088"/>
    </source>
</evidence>
<protein>
    <recommendedName>
        <fullName evidence="1">Sialidase domain-containing protein</fullName>
    </recommendedName>
</protein>
<evidence type="ECO:0000313" key="3">
    <source>
        <dbReference type="Proteomes" id="UP000287224"/>
    </source>
</evidence>
<accession>A0A401Z959</accession>
<gene>
    <name evidence="2" type="ORF">KDAU_07140</name>
</gene>
<evidence type="ECO:0000313" key="2">
    <source>
        <dbReference type="EMBL" id="GCE03385.1"/>
    </source>
</evidence>